<keyword evidence="1" id="KW-0812">Transmembrane</keyword>
<accession>A0ABX2MV78</accession>
<feature type="transmembrane region" description="Helical" evidence="1">
    <location>
        <begin position="61"/>
        <end position="84"/>
    </location>
</feature>
<reference evidence="2 3" key="1">
    <citation type="submission" date="2020-05" db="EMBL/GenBank/DDBJ databases">
        <title>Genome Sequencing of Type Strains.</title>
        <authorList>
            <person name="Lemaire J.F."/>
            <person name="Inderbitzin P."/>
            <person name="Gregorio O.A."/>
            <person name="Collins S.B."/>
            <person name="Wespe N."/>
            <person name="Knight-Connoni V."/>
        </authorList>
    </citation>
    <scope>NUCLEOTIDE SEQUENCE [LARGE SCALE GENOMIC DNA]</scope>
    <source>
        <strain evidence="2 3">DSM 19942</strain>
    </source>
</reference>
<evidence type="ECO:0000256" key="1">
    <source>
        <dbReference type="SAM" id="Phobius"/>
    </source>
</evidence>
<dbReference type="GeneID" id="97134626"/>
<dbReference type="RefSeq" id="WP_175383503.1">
    <property type="nucleotide sequence ID" value="NZ_CBCRYD010000050.1"/>
</dbReference>
<comment type="caution">
    <text evidence="2">The sequence shown here is derived from an EMBL/GenBank/DDBJ whole genome shotgun (WGS) entry which is preliminary data.</text>
</comment>
<feature type="transmembrane region" description="Helical" evidence="1">
    <location>
        <begin position="131"/>
        <end position="155"/>
    </location>
</feature>
<name>A0ABX2MV78_9BACL</name>
<evidence type="ECO:0000313" key="2">
    <source>
        <dbReference type="EMBL" id="NUU57951.1"/>
    </source>
</evidence>
<feature type="transmembrane region" description="Helical" evidence="1">
    <location>
        <begin position="12"/>
        <end position="31"/>
    </location>
</feature>
<organism evidence="2 3">
    <name type="scientific">Paenibacillus taichungensis</name>
    <dbReference type="NCBI Taxonomy" id="484184"/>
    <lineage>
        <taxon>Bacteria</taxon>
        <taxon>Bacillati</taxon>
        <taxon>Bacillota</taxon>
        <taxon>Bacilli</taxon>
        <taxon>Bacillales</taxon>
        <taxon>Paenibacillaceae</taxon>
        <taxon>Paenibacillus</taxon>
    </lineage>
</organism>
<dbReference type="EMBL" id="JABMCC010000121">
    <property type="protein sequence ID" value="NUU57951.1"/>
    <property type="molecule type" value="Genomic_DNA"/>
</dbReference>
<protein>
    <submittedName>
        <fullName evidence="2">Uncharacterized protein</fullName>
    </submittedName>
</protein>
<sequence>MWSQIAEWSLLSRLSGLSSIIIFIGALYTFLRKNQFITTLTSTKIEQLFFSKEKKMILKTIYFLSQLILGFVLSVILTTVYYFIEVSEYFIQYVSIIGAFSYLLILYISLRENSYFDKNLSRVQNIILWKFMLLVQTLCMFSLFPISVAQSILSGKVSFSPTPSDEFILTIVAVTIVLGLSTLVFMIIIKFSNKKINEKFSEYDYGCFYITDKHDTSLKWFVYHLIDKENFLLGNSKIKEEAAIYRVEERKNVLTEEIHILRVKKNSNE</sequence>
<feature type="transmembrane region" description="Helical" evidence="1">
    <location>
        <begin position="167"/>
        <end position="189"/>
    </location>
</feature>
<dbReference type="Proteomes" id="UP000577724">
    <property type="component" value="Unassembled WGS sequence"/>
</dbReference>
<feature type="transmembrane region" description="Helical" evidence="1">
    <location>
        <begin position="90"/>
        <end position="110"/>
    </location>
</feature>
<proteinExistence type="predicted"/>
<keyword evidence="1" id="KW-0472">Membrane</keyword>
<keyword evidence="3" id="KW-1185">Reference proteome</keyword>
<evidence type="ECO:0000313" key="3">
    <source>
        <dbReference type="Proteomes" id="UP000577724"/>
    </source>
</evidence>
<keyword evidence="1" id="KW-1133">Transmembrane helix</keyword>
<gene>
    <name evidence="2" type="ORF">HP548_28115</name>
</gene>